<dbReference type="InterPro" id="IPR024425">
    <property type="entry name" value="LiaF-like_C"/>
</dbReference>
<keyword evidence="1" id="KW-0472">Membrane</keyword>
<accession>A0A0U1NV62</accession>
<dbReference type="EMBL" id="CVRB01000002">
    <property type="protein sequence ID" value="CRK81924.1"/>
    <property type="molecule type" value="Genomic_DNA"/>
</dbReference>
<gene>
    <name evidence="3" type="ORF">BN000_01842</name>
</gene>
<sequence length="285" mass="33121">MTRGARHWSWIVIKAEVLTNHFKRRRILRLLTIEKKGEGEPMFKNTKNDYVGWMVLMGVIILLLEILFFNRGLIFSLFISSAMIYLGRKKLTKKRGKILFFGGIVFTLISILNMLTFKFILLAILLHFFIQYLKSKRNPRKMQPEFKEPVHIQQKETMISTKPFFENHFLGQQKTPNSVYEWNDVNIQTGIGDCVIDFSYTLLPQGETVIFIRNMIGNIQILIPYETEVSIHHSCVVGSANVFENHSSKMFNQVIQLKTPGYENAEQKVKIFTTLLVGNLEVSRI</sequence>
<keyword evidence="1" id="KW-1133">Transmembrane helix</keyword>
<dbReference type="NCBIfam" id="NF040535">
    <property type="entry name" value="LiaF_C_term"/>
    <property type="match status" value="1"/>
</dbReference>
<feature type="transmembrane region" description="Helical" evidence="1">
    <location>
        <begin position="98"/>
        <end position="130"/>
    </location>
</feature>
<evidence type="ECO:0000313" key="3">
    <source>
        <dbReference type="EMBL" id="CRK81924.1"/>
    </source>
</evidence>
<dbReference type="Pfam" id="PF09922">
    <property type="entry name" value="LiaF-like_C"/>
    <property type="match status" value="1"/>
</dbReference>
<proteinExistence type="predicted"/>
<dbReference type="GO" id="GO:0016020">
    <property type="term" value="C:membrane"/>
    <property type="evidence" value="ECO:0007669"/>
    <property type="project" value="InterPro"/>
</dbReference>
<dbReference type="Proteomes" id="UP000199087">
    <property type="component" value="Unassembled WGS sequence"/>
</dbReference>
<organism evidence="3 4">
    <name type="scientific">Neobacillus massiliamazoniensis</name>
    <dbReference type="NCBI Taxonomy" id="1499688"/>
    <lineage>
        <taxon>Bacteria</taxon>
        <taxon>Bacillati</taxon>
        <taxon>Bacillota</taxon>
        <taxon>Bacilli</taxon>
        <taxon>Bacillales</taxon>
        <taxon>Bacillaceae</taxon>
        <taxon>Neobacillus</taxon>
    </lineage>
</organism>
<feature type="domain" description="Cell wall-active antibiotics response LiaF-like C-terminal" evidence="2">
    <location>
        <begin position="169"/>
        <end position="282"/>
    </location>
</feature>
<dbReference type="InterPro" id="IPR047793">
    <property type="entry name" value="LiaF_C"/>
</dbReference>
<evidence type="ECO:0000259" key="2">
    <source>
        <dbReference type="Pfam" id="PF09922"/>
    </source>
</evidence>
<protein>
    <submittedName>
        <fullName evidence="3">Transporter LiaF</fullName>
    </submittedName>
</protein>
<name>A0A0U1NV62_9BACI</name>
<keyword evidence="4" id="KW-1185">Reference proteome</keyword>
<dbReference type="STRING" id="1499688.BN000_01842"/>
<reference evidence="4" key="1">
    <citation type="submission" date="2015-05" db="EMBL/GenBank/DDBJ databases">
        <authorList>
            <person name="Urmite Genomes"/>
        </authorList>
    </citation>
    <scope>NUCLEOTIDE SEQUENCE [LARGE SCALE GENOMIC DNA]</scope>
    <source>
        <strain evidence="4">LF1</strain>
    </source>
</reference>
<dbReference type="PIRSF" id="PIRSF031509">
    <property type="entry name" value="Cell_wall_LiaF/YvqF"/>
    <property type="match status" value="1"/>
</dbReference>
<keyword evidence="1" id="KW-0812">Transmembrane</keyword>
<dbReference type="InterPro" id="IPR016975">
    <property type="entry name" value="Cell_wall_LiaF"/>
</dbReference>
<feature type="transmembrane region" description="Helical" evidence="1">
    <location>
        <begin position="53"/>
        <end position="86"/>
    </location>
</feature>
<evidence type="ECO:0000256" key="1">
    <source>
        <dbReference type="SAM" id="Phobius"/>
    </source>
</evidence>
<evidence type="ECO:0000313" key="4">
    <source>
        <dbReference type="Proteomes" id="UP000199087"/>
    </source>
</evidence>
<dbReference type="AlphaFoldDB" id="A0A0U1NV62"/>